<reference evidence="2 3" key="1">
    <citation type="submission" date="2020-08" db="EMBL/GenBank/DDBJ databases">
        <title>Sequencing the genomes of 1000 actinobacteria strains.</title>
        <authorList>
            <person name="Klenk H.-P."/>
        </authorList>
    </citation>
    <scope>NUCLEOTIDE SEQUENCE [LARGE SCALE GENOMIC DNA]</scope>
    <source>
        <strain evidence="2 3">DSM 45859</strain>
    </source>
</reference>
<feature type="region of interest" description="Disordered" evidence="1">
    <location>
        <begin position="180"/>
        <end position="259"/>
    </location>
</feature>
<evidence type="ECO:0000313" key="2">
    <source>
        <dbReference type="EMBL" id="MBB4684518.1"/>
    </source>
</evidence>
<proteinExistence type="predicted"/>
<dbReference type="Proteomes" id="UP000581769">
    <property type="component" value="Unassembled WGS sequence"/>
</dbReference>
<name>A0A840ITN4_9PSEU</name>
<protein>
    <submittedName>
        <fullName evidence="2">Uncharacterized protein</fullName>
    </submittedName>
</protein>
<accession>A0A840ITN4</accession>
<evidence type="ECO:0000256" key="1">
    <source>
        <dbReference type="SAM" id="MobiDB-lite"/>
    </source>
</evidence>
<gene>
    <name evidence="2" type="ORF">BJY18_002003</name>
</gene>
<evidence type="ECO:0000313" key="3">
    <source>
        <dbReference type="Proteomes" id="UP000581769"/>
    </source>
</evidence>
<dbReference type="EMBL" id="JACHMG010000001">
    <property type="protein sequence ID" value="MBB4684518.1"/>
    <property type="molecule type" value="Genomic_DNA"/>
</dbReference>
<organism evidence="2 3">
    <name type="scientific">Amycolatopsis jiangsuensis</name>
    <dbReference type="NCBI Taxonomy" id="1181879"/>
    <lineage>
        <taxon>Bacteria</taxon>
        <taxon>Bacillati</taxon>
        <taxon>Actinomycetota</taxon>
        <taxon>Actinomycetes</taxon>
        <taxon>Pseudonocardiales</taxon>
        <taxon>Pseudonocardiaceae</taxon>
        <taxon>Amycolatopsis</taxon>
    </lineage>
</organism>
<comment type="caution">
    <text evidence="2">The sequence shown here is derived from an EMBL/GenBank/DDBJ whole genome shotgun (WGS) entry which is preliminary data.</text>
</comment>
<dbReference type="AlphaFoldDB" id="A0A840ITN4"/>
<keyword evidence="3" id="KW-1185">Reference proteome</keyword>
<sequence length="316" mass="34045">MVIDYIDGHRERVVEGKKLGVESICAVLNDAGVQIAPRTYWAAKKRALSKRALRDAELVMEIERVFRTPLPRHARGRCAPRHCQWGSSFCPTWALAAAAAVPSRCRCPPGRCACRARRRFLGCAALRRCGADVHHDPARRCGLRHGSAAPDLAHGRSALVHDSPGAALVLRRSCRVVRSRGAAERGSGATSPRRARSSPVEGDIQSRTPRRPRACGGAAPGRQGHHVSAVPYPRLATVPRQRSSPGAPGQWCGHRGRGRDVGSVRLPGFGHAAPASLPAPHRRGLRDALLASAGQLGRCGHGLCEHRGRGDLPRQR</sequence>